<protein>
    <submittedName>
        <fullName evidence="1">N-formylglutamate amidohydrolase</fullName>
    </submittedName>
</protein>
<evidence type="ECO:0000313" key="1">
    <source>
        <dbReference type="EMBL" id="QNP43480.1"/>
    </source>
</evidence>
<dbReference type="RefSeq" id="WP_187714910.1">
    <property type="nucleotide sequence ID" value="NZ_BAABJC010000001.1"/>
</dbReference>
<dbReference type="SUPFAM" id="SSF53187">
    <property type="entry name" value="Zn-dependent exopeptidases"/>
    <property type="match status" value="1"/>
</dbReference>
<evidence type="ECO:0000313" key="2">
    <source>
        <dbReference type="Proteomes" id="UP000516134"/>
    </source>
</evidence>
<proteinExistence type="predicted"/>
<dbReference type="EMBL" id="CP060780">
    <property type="protein sequence ID" value="QNP43480.1"/>
    <property type="molecule type" value="Genomic_DNA"/>
</dbReference>
<reference evidence="1 2" key="1">
    <citation type="submission" date="2020-08" db="EMBL/GenBank/DDBJ databases">
        <title>Genome sequence of Sphingomonas daechungensis KACC 18115T.</title>
        <authorList>
            <person name="Hyun D.-W."/>
            <person name="Bae J.-W."/>
        </authorList>
    </citation>
    <scope>NUCLEOTIDE SEQUENCE [LARGE SCALE GENOMIC DNA]</scope>
    <source>
        <strain evidence="1 2">KACC 18115</strain>
    </source>
</reference>
<dbReference type="Gene3D" id="3.40.630.40">
    <property type="entry name" value="Zn-dependent exopeptidases"/>
    <property type="match status" value="1"/>
</dbReference>
<dbReference type="InterPro" id="IPR007709">
    <property type="entry name" value="N-FG_amidohydro"/>
</dbReference>
<sequence length="277" mass="29994">MSLAPPAIFPSTAEFPVLLSVPHAGRDYPEWLIALCKGGASALYALEDPLVDDLVETTVDKGFGAVIARAPRAAVDCNRAEDEIDPTVIRSGPIASLSPRARGGLGIVPGRTASHGPLWRQAIPRHELEERLAQAHRPYHKAIEDALRRLLDTFGCALLLDCHSMPPPEEGPAIVIGDRYGQSAAPWVTTEAVKIVTSLGFRAGVNQPFAGGHIVQRHGAPARGIHAIQIEIDRRCYMRPNLVGRGPGFGKVSRLFEQLALRLGQHLLDRRFSEAAE</sequence>
<name>A0ABX6T171_9SPHN</name>
<gene>
    <name evidence="1" type="ORF">H9L15_01340</name>
</gene>
<organism evidence="1 2">
    <name type="scientific">Sphingomonas daechungensis</name>
    <dbReference type="NCBI Taxonomy" id="1176646"/>
    <lineage>
        <taxon>Bacteria</taxon>
        <taxon>Pseudomonadati</taxon>
        <taxon>Pseudomonadota</taxon>
        <taxon>Alphaproteobacteria</taxon>
        <taxon>Sphingomonadales</taxon>
        <taxon>Sphingomonadaceae</taxon>
        <taxon>Sphingomonas</taxon>
    </lineage>
</organism>
<dbReference type="Pfam" id="PF05013">
    <property type="entry name" value="FGase"/>
    <property type="match status" value="1"/>
</dbReference>
<accession>A0ABX6T171</accession>
<dbReference type="Proteomes" id="UP000516134">
    <property type="component" value="Chromosome"/>
</dbReference>
<keyword evidence="2" id="KW-1185">Reference proteome</keyword>